<keyword evidence="3" id="KW-1185">Reference proteome</keyword>
<dbReference type="AlphaFoldDB" id="B0DS93"/>
<feature type="region of interest" description="Disordered" evidence="1">
    <location>
        <begin position="53"/>
        <end position="114"/>
    </location>
</feature>
<feature type="compositionally biased region" description="Low complexity" evidence="1">
    <location>
        <begin position="206"/>
        <end position="228"/>
    </location>
</feature>
<dbReference type="OrthoDB" id="3250555at2759"/>
<dbReference type="EMBL" id="DS547130">
    <property type="protein sequence ID" value="EDR02433.1"/>
    <property type="molecule type" value="Genomic_DNA"/>
</dbReference>
<feature type="compositionally biased region" description="Low complexity" evidence="1">
    <location>
        <begin position="54"/>
        <end position="69"/>
    </location>
</feature>
<feature type="compositionally biased region" description="Basic and acidic residues" evidence="1">
    <location>
        <begin position="451"/>
        <end position="460"/>
    </location>
</feature>
<feature type="region of interest" description="Disordered" evidence="1">
    <location>
        <begin position="1"/>
        <end position="26"/>
    </location>
</feature>
<evidence type="ECO:0000313" key="2">
    <source>
        <dbReference type="EMBL" id="EDR02433.1"/>
    </source>
</evidence>
<dbReference type="InParanoid" id="B0DS93"/>
<dbReference type="GeneID" id="6082520"/>
<protein>
    <submittedName>
        <fullName evidence="2">Predicted protein</fullName>
    </submittedName>
</protein>
<dbReference type="Proteomes" id="UP000001194">
    <property type="component" value="Unassembled WGS sequence"/>
</dbReference>
<dbReference type="RefSeq" id="XP_001886796.1">
    <property type="nucleotide sequence ID" value="XM_001886761.1"/>
</dbReference>
<dbReference type="HOGENOM" id="CLU_348526_0_0_1"/>
<evidence type="ECO:0000313" key="3">
    <source>
        <dbReference type="Proteomes" id="UP000001194"/>
    </source>
</evidence>
<sequence>MRAESDVFPDATSSSPTSFATPDLPRTFDFSDPSSSSLLKCCPTAWIFPEGGVPLSSSPPNCSDSSPLSATSDFSEGNGDESSSSTSRSSSTSCEYGDFNDSGTGHHYTSPSSNEFGKRLHDLLLVVARESSSVVAGGPSQVFGRAVTLLFSSPSPPPAEEKSHSQHGAKVAIATSRSLETNHISIEPRFRPSPFTQNKSFSFSSTSSLTSISDDSSQASSHSDLQTPVYPPPRRRVSRQASQENTGHRSTRPPLLQQRYTSFPKLINPPAQYRVIKRPQSFLADQLRNAAGEPVNKRLKTQVDSDNVQSRQRAYASRSASLRRAATLRSDTTGKTPTMTYPCVPTVPATPQVDSATAFRRKREGYCFPERLPQGVPIIAPPSNHVARFPLSAETIAKIRLGKYLAREGMGRVRDGLPTGICQDDGMDDCLISALPHEQDNSDSDEENGNEGEREKERIGHAQCRNRAKECNMASRREWEMMLDLGEDFRKEVLIWILEVVTVLPDLHDDGSTTSSASSSRHSSFTSSSSRNSYVSSNLFDQLISSPETRFHAAWMFLRYFFLTMSPESAIWLDPANGSTSVIAIKKKRCLEDIGRMPIIWDIAVGCLALSVKFHRDFLEPLFPVFAFEFCDLAPHRLAYENLETAQRDIFSAFSYSLGVTPQPIMDELWIALPSLRYLLDFRGGWNFTQKETWWRLFQAIRGDHH</sequence>
<feature type="region of interest" description="Disordered" evidence="1">
    <location>
        <begin position="206"/>
        <end position="258"/>
    </location>
</feature>
<organism evidence="3">
    <name type="scientific">Laccaria bicolor (strain S238N-H82 / ATCC MYA-4686)</name>
    <name type="common">Bicoloured deceiver</name>
    <name type="synonym">Laccaria laccata var. bicolor</name>
    <dbReference type="NCBI Taxonomy" id="486041"/>
    <lineage>
        <taxon>Eukaryota</taxon>
        <taxon>Fungi</taxon>
        <taxon>Dikarya</taxon>
        <taxon>Basidiomycota</taxon>
        <taxon>Agaricomycotina</taxon>
        <taxon>Agaricomycetes</taxon>
        <taxon>Agaricomycetidae</taxon>
        <taxon>Agaricales</taxon>
        <taxon>Agaricineae</taxon>
        <taxon>Hydnangiaceae</taxon>
        <taxon>Laccaria</taxon>
    </lineage>
</organism>
<feature type="compositionally biased region" description="Acidic residues" evidence="1">
    <location>
        <begin position="441"/>
        <end position="450"/>
    </location>
</feature>
<accession>B0DS93</accession>
<feature type="region of interest" description="Disordered" evidence="1">
    <location>
        <begin position="436"/>
        <end position="461"/>
    </location>
</feature>
<dbReference type="KEGG" id="lbc:LACBIDRAFT_309420"/>
<dbReference type="STRING" id="486041.B0DS93"/>
<name>B0DS93_LACBS</name>
<feature type="compositionally biased region" description="Low complexity" evidence="1">
    <location>
        <begin position="82"/>
        <end position="93"/>
    </location>
</feature>
<reference evidence="2 3" key="1">
    <citation type="journal article" date="2008" name="Nature">
        <title>The genome of Laccaria bicolor provides insights into mycorrhizal symbiosis.</title>
        <authorList>
            <person name="Martin F."/>
            <person name="Aerts A."/>
            <person name="Ahren D."/>
            <person name="Brun A."/>
            <person name="Danchin E.G.J."/>
            <person name="Duchaussoy F."/>
            <person name="Gibon J."/>
            <person name="Kohler A."/>
            <person name="Lindquist E."/>
            <person name="Pereda V."/>
            <person name="Salamov A."/>
            <person name="Shapiro H.J."/>
            <person name="Wuyts J."/>
            <person name="Blaudez D."/>
            <person name="Buee M."/>
            <person name="Brokstein P."/>
            <person name="Canbaeck B."/>
            <person name="Cohen D."/>
            <person name="Courty P.E."/>
            <person name="Coutinho P.M."/>
            <person name="Delaruelle C."/>
            <person name="Detter J.C."/>
            <person name="Deveau A."/>
            <person name="DiFazio S."/>
            <person name="Duplessis S."/>
            <person name="Fraissinet-Tachet L."/>
            <person name="Lucic E."/>
            <person name="Frey-Klett P."/>
            <person name="Fourrey C."/>
            <person name="Feussner I."/>
            <person name="Gay G."/>
            <person name="Grimwood J."/>
            <person name="Hoegger P.J."/>
            <person name="Jain P."/>
            <person name="Kilaru S."/>
            <person name="Labbe J."/>
            <person name="Lin Y.C."/>
            <person name="Legue V."/>
            <person name="Le Tacon F."/>
            <person name="Marmeisse R."/>
            <person name="Melayah D."/>
            <person name="Montanini B."/>
            <person name="Muratet M."/>
            <person name="Nehls U."/>
            <person name="Niculita-Hirzel H."/>
            <person name="Oudot-Le Secq M.P."/>
            <person name="Peter M."/>
            <person name="Quesneville H."/>
            <person name="Rajashekar B."/>
            <person name="Reich M."/>
            <person name="Rouhier N."/>
            <person name="Schmutz J."/>
            <person name="Yin T."/>
            <person name="Chalot M."/>
            <person name="Henrissat B."/>
            <person name="Kuees U."/>
            <person name="Lucas S."/>
            <person name="Van de Peer Y."/>
            <person name="Podila G.K."/>
            <person name="Polle A."/>
            <person name="Pukkila P.J."/>
            <person name="Richardson P.M."/>
            <person name="Rouze P."/>
            <person name="Sanders I.R."/>
            <person name="Stajich J.E."/>
            <person name="Tunlid A."/>
            <person name="Tuskan G."/>
            <person name="Grigoriev I.V."/>
        </authorList>
    </citation>
    <scope>NUCLEOTIDE SEQUENCE [LARGE SCALE GENOMIC DNA]</scope>
    <source>
        <strain evidence="3">S238N-H82 / ATCC MYA-4686</strain>
    </source>
</reference>
<proteinExistence type="predicted"/>
<feature type="region of interest" description="Disordered" evidence="1">
    <location>
        <begin position="509"/>
        <end position="533"/>
    </location>
</feature>
<evidence type="ECO:0000256" key="1">
    <source>
        <dbReference type="SAM" id="MobiDB-lite"/>
    </source>
</evidence>
<feature type="compositionally biased region" description="Low complexity" evidence="1">
    <location>
        <begin position="512"/>
        <end position="533"/>
    </location>
</feature>
<feature type="compositionally biased region" description="Polar residues" evidence="1">
    <location>
        <begin position="101"/>
        <end position="114"/>
    </location>
</feature>
<feature type="compositionally biased region" description="Low complexity" evidence="1">
    <location>
        <begin position="8"/>
        <end position="26"/>
    </location>
</feature>
<gene>
    <name evidence="2" type="ORF">LACBIDRAFT_309420</name>
</gene>